<evidence type="ECO:0000313" key="3">
    <source>
        <dbReference type="Proteomes" id="UP001596407"/>
    </source>
</evidence>
<accession>A0ABD5WPN9</accession>
<dbReference type="AlphaFoldDB" id="A0ABD5WPN9"/>
<feature type="transmembrane region" description="Helical" evidence="1">
    <location>
        <begin position="93"/>
        <end position="114"/>
    </location>
</feature>
<evidence type="ECO:0000313" key="2">
    <source>
        <dbReference type="EMBL" id="MFC7082471.1"/>
    </source>
</evidence>
<feature type="transmembrane region" description="Helical" evidence="1">
    <location>
        <begin position="60"/>
        <end position="81"/>
    </location>
</feature>
<sequence length="118" mass="12715">MVGFLLGGVGLGLLLREVLGYPLASEAVYWVGVAGFLAVWQGTSLSLFDERDRALERRASQLTLTLLAPVLAVAASVARVLPRVSDYTVPAAVWPALYGFVGVYALFGVVYLALRYRP</sequence>
<feature type="transmembrane region" description="Helical" evidence="1">
    <location>
        <begin position="30"/>
        <end position="48"/>
    </location>
</feature>
<keyword evidence="1" id="KW-1133">Transmembrane helix</keyword>
<keyword evidence="1" id="KW-0812">Transmembrane</keyword>
<keyword evidence="3" id="KW-1185">Reference proteome</keyword>
<reference evidence="2 3" key="1">
    <citation type="journal article" date="2019" name="Int. J. Syst. Evol. Microbiol.">
        <title>The Global Catalogue of Microorganisms (GCM) 10K type strain sequencing project: providing services to taxonomists for standard genome sequencing and annotation.</title>
        <authorList>
            <consortium name="The Broad Institute Genomics Platform"/>
            <consortium name="The Broad Institute Genome Sequencing Center for Infectious Disease"/>
            <person name="Wu L."/>
            <person name="Ma J."/>
        </authorList>
    </citation>
    <scope>NUCLEOTIDE SEQUENCE [LARGE SCALE GENOMIC DNA]</scope>
    <source>
        <strain evidence="2 3">DT72</strain>
    </source>
</reference>
<dbReference type="EMBL" id="JBHSZH010000005">
    <property type="protein sequence ID" value="MFC7082471.1"/>
    <property type="molecule type" value="Genomic_DNA"/>
</dbReference>
<organism evidence="2 3">
    <name type="scientific">Halorussus caseinilyticus</name>
    <dbReference type="NCBI Taxonomy" id="3034025"/>
    <lineage>
        <taxon>Archaea</taxon>
        <taxon>Methanobacteriati</taxon>
        <taxon>Methanobacteriota</taxon>
        <taxon>Stenosarchaea group</taxon>
        <taxon>Halobacteria</taxon>
        <taxon>Halobacteriales</taxon>
        <taxon>Haladaptataceae</taxon>
        <taxon>Halorussus</taxon>
    </lineage>
</organism>
<evidence type="ECO:0000256" key="1">
    <source>
        <dbReference type="SAM" id="Phobius"/>
    </source>
</evidence>
<dbReference type="InterPro" id="IPR019235">
    <property type="entry name" value="DUF2178_TM"/>
</dbReference>
<proteinExistence type="predicted"/>
<protein>
    <submittedName>
        <fullName evidence="2">DUF2178 domain-containing protein</fullName>
    </submittedName>
</protein>
<gene>
    <name evidence="2" type="ORF">ACFQJ6_22680</name>
</gene>
<dbReference type="RefSeq" id="WP_382210345.1">
    <property type="nucleotide sequence ID" value="NZ_JBHSZH010000005.1"/>
</dbReference>
<comment type="caution">
    <text evidence="2">The sequence shown here is derived from an EMBL/GenBank/DDBJ whole genome shotgun (WGS) entry which is preliminary data.</text>
</comment>
<keyword evidence="1" id="KW-0472">Membrane</keyword>
<dbReference type="Proteomes" id="UP001596407">
    <property type="component" value="Unassembled WGS sequence"/>
</dbReference>
<dbReference type="Pfam" id="PF09946">
    <property type="entry name" value="DUF2178"/>
    <property type="match status" value="1"/>
</dbReference>
<name>A0ABD5WPN9_9EURY</name>